<evidence type="ECO:0000256" key="8">
    <source>
        <dbReference type="ARBA" id="ARBA00023015"/>
    </source>
</evidence>
<evidence type="ECO:0000256" key="7">
    <source>
        <dbReference type="ARBA" id="ARBA00022946"/>
    </source>
</evidence>
<evidence type="ECO:0000256" key="3">
    <source>
        <dbReference type="ARBA" id="ARBA00022603"/>
    </source>
</evidence>
<dbReference type="PANTHER" id="PTHR11727:SF17">
    <property type="entry name" value="DIMETHYLADENOSINE TRANSFERASE 1, MITOCHONDRIAL"/>
    <property type="match status" value="1"/>
</dbReference>
<name>A0AAF5DG70_STRER</name>
<evidence type="ECO:0000256" key="12">
    <source>
        <dbReference type="RuleBase" id="RU362106"/>
    </source>
</evidence>
<protein>
    <recommendedName>
        <fullName evidence="12">rRNA adenine N(6)-methyltransferase</fullName>
        <ecNumber evidence="12">2.1.1.-</ecNumber>
    </recommendedName>
</protein>
<keyword evidence="4 11" id="KW-0808">Transferase</keyword>
<evidence type="ECO:0000259" key="13">
    <source>
        <dbReference type="SMART" id="SM00650"/>
    </source>
</evidence>
<keyword evidence="10" id="KW-0804">Transcription</keyword>
<feature type="domain" description="Ribosomal RNA adenine methylase transferase N-terminal" evidence="13">
    <location>
        <begin position="487"/>
        <end position="680"/>
    </location>
</feature>
<dbReference type="WBParaSite" id="TCONS_00011716.p1">
    <property type="protein sequence ID" value="TCONS_00011716.p1"/>
    <property type="gene ID" value="XLOC_006474"/>
</dbReference>
<dbReference type="Gene3D" id="1.10.8.100">
    <property type="entry name" value="Ribosomal RNA adenine dimethylase-like, domain 2"/>
    <property type="match status" value="1"/>
</dbReference>
<dbReference type="GO" id="GO:0003723">
    <property type="term" value="F:RNA binding"/>
    <property type="evidence" value="ECO:0007669"/>
    <property type="project" value="UniProtKB-UniRule"/>
</dbReference>
<feature type="binding site" evidence="11">
    <location>
        <position position="482"/>
    </location>
    <ligand>
        <name>S-adenosyl-L-methionine</name>
        <dbReference type="ChEBI" id="CHEBI:59789"/>
    </ligand>
</feature>
<dbReference type="EC" id="2.1.1.-" evidence="12"/>
<evidence type="ECO:0000256" key="4">
    <source>
        <dbReference type="ARBA" id="ARBA00022679"/>
    </source>
</evidence>
<evidence type="ECO:0000256" key="10">
    <source>
        <dbReference type="ARBA" id="ARBA00023163"/>
    </source>
</evidence>
<sequence length="817" mass="95951">MYSCRSHDTLTPSTESINLFWDDQLNQRLYMIFLYFSNSLSPEEFDLVAIENEKNDKKHINVDEPFYKKHYHQIFQYTNVSLSPNTAYFLINRIFRLINPTKAENIEFPEEYNHDNIITFDVFIYLIRIFFHDRISLEPAVDKVYERFVIQIIFKGFVLCEKIKEKYSCIPINLFASNSKVYWCTILPGSIFLWELTKRPSPSKRHFINLTKNTDVPETSFFKKDRFEFTIKIHIHSSFTTYNFAHFDELCSKKIVESIRLAVECNNRDELTKFDMNHASLTECKKQKNKLMTWKTALEMENERLTKVLLEEKEKLRDEEIVRTMTTRMLFDEKDKVKLLKKELFELKKIIDSQNLYNGYQNNKHLSLKKKNKRFLKRRYKKKNCNPNNNNFSSSDSTSDMENELNEIILKVPCNEFSEDFSVTDAFRNIKIGPRVKESMASTNSLICSSSIKTCLFEALPKLLFIYMYKLRAKKILSQNYLMDMNLTRKIVRKMGKIEDAHVIEIGPGPGGITRAILENNIKSLDVIEIDSKFIPPLEYLAQASGNRMKIHRNDILKTNIEDVWKDYRTETNTWIDDCKNFFIVGNLPFNIASPLIIKFLKDMSYKRGAFSFGRVPLVLTFQKEVGKRICSPIDSDSRSRISIVSQYISQPEYLFEIPGKCFVPQPDVDVGVVKFVPRIEPLIPCSFELVEKIARHLFHYRRKYIDKCIKTLYPKDLANDLTNSLLKSCNIDSQSVSFQLGMSDFSRICEEYEKQCLQIPGLFQFDYRNNNKSLEELEKLKENTPPLLKNSHKALQDGITLKNSKNIVLNLFKKKK</sequence>
<evidence type="ECO:0000256" key="9">
    <source>
        <dbReference type="ARBA" id="ARBA00023128"/>
    </source>
</evidence>
<dbReference type="SMART" id="SM00650">
    <property type="entry name" value="rADc"/>
    <property type="match status" value="1"/>
</dbReference>
<dbReference type="FunFam" id="3.40.50.150:FF:000109">
    <property type="entry name" value="rRNA adenine N(6)-methyltransferase"/>
    <property type="match status" value="1"/>
</dbReference>
<dbReference type="PROSITE" id="PS51689">
    <property type="entry name" value="SAM_RNA_A_N6_MT"/>
    <property type="match status" value="1"/>
</dbReference>
<evidence type="ECO:0000256" key="5">
    <source>
        <dbReference type="ARBA" id="ARBA00022691"/>
    </source>
</evidence>
<dbReference type="GO" id="GO:0006391">
    <property type="term" value="P:transcription initiation at mitochondrial promoter"/>
    <property type="evidence" value="ECO:0007669"/>
    <property type="project" value="TreeGrafter"/>
</dbReference>
<dbReference type="InterPro" id="IPR020598">
    <property type="entry name" value="rRNA_Ade_methylase_Trfase_N"/>
</dbReference>
<dbReference type="GO" id="GO:0034246">
    <property type="term" value="F:mitochondrial transcription factor activity"/>
    <property type="evidence" value="ECO:0007669"/>
    <property type="project" value="TreeGrafter"/>
</dbReference>
<keyword evidence="8" id="KW-0805">Transcription regulation</keyword>
<feature type="binding site" evidence="11">
    <location>
        <position position="555"/>
    </location>
    <ligand>
        <name>S-adenosyl-L-methionine</name>
        <dbReference type="ChEBI" id="CHEBI:59789"/>
    </ligand>
</feature>
<dbReference type="PROSITE" id="PS01131">
    <property type="entry name" value="RRNA_A_DIMETH"/>
    <property type="match status" value="1"/>
</dbReference>
<evidence type="ECO:0000256" key="2">
    <source>
        <dbReference type="ARBA" id="ARBA00022552"/>
    </source>
</evidence>
<dbReference type="GO" id="GO:0005759">
    <property type="term" value="C:mitochondrial matrix"/>
    <property type="evidence" value="ECO:0007669"/>
    <property type="project" value="TreeGrafter"/>
</dbReference>
<keyword evidence="14" id="KW-1185">Reference proteome</keyword>
<organism evidence="14 15">
    <name type="scientific">Strongyloides stercoralis</name>
    <name type="common">Threadworm</name>
    <dbReference type="NCBI Taxonomy" id="6248"/>
    <lineage>
        <taxon>Eukaryota</taxon>
        <taxon>Metazoa</taxon>
        <taxon>Ecdysozoa</taxon>
        <taxon>Nematoda</taxon>
        <taxon>Chromadorea</taxon>
        <taxon>Rhabditida</taxon>
        <taxon>Tylenchina</taxon>
        <taxon>Panagrolaimomorpha</taxon>
        <taxon>Strongyloidoidea</taxon>
        <taxon>Strongyloididae</taxon>
        <taxon>Strongyloides</taxon>
    </lineage>
</organism>
<dbReference type="InterPro" id="IPR029063">
    <property type="entry name" value="SAM-dependent_MTases_sf"/>
</dbReference>
<keyword evidence="3 11" id="KW-0489">Methyltransferase</keyword>
<dbReference type="InterPro" id="IPR001737">
    <property type="entry name" value="KsgA/Erm"/>
</dbReference>
<keyword evidence="2 12" id="KW-0698">rRNA processing</keyword>
<dbReference type="Gene3D" id="3.40.50.150">
    <property type="entry name" value="Vaccinia Virus protein VP39"/>
    <property type="match status" value="1"/>
</dbReference>
<keyword evidence="9" id="KW-0496">Mitochondrion</keyword>
<comment type="similarity">
    <text evidence="11 12">Belongs to the class I-like SAM-binding methyltransferase superfamily. rRNA adenine N(6)-methyltransferase family.</text>
</comment>
<dbReference type="InterPro" id="IPR023165">
    <property type="entry name" value="rRNA_Ade_diMease-like_C"/>
</dbReference>
<dbReference type="SUPFAM" id="SSF53335">
    <property type="entry name" value="S-adenosyl-L-methionine-dependent methyltransferases"/>
    <property type="match status" value="1"/>
</dbReference>
<dbReference type="GO" id="GO:0000179">
    <property type="term" value="F:rRNA (adenine-N6,N6-)-dimethyltransferase activity"/>
    <property type="evidence" value="ECO:0007669"/>
    <property type="project" value="UniProtKB-UniRule"/>
</dbReference>
<reference evidence="15" key="1">
    <citation type="submission" date="2024-02" db="UniProtKB">
        <authorList>
            <consortium name="WormBaseParasite"/>
        </authorList>
    </citation>
    <scope>IDENTIFICATION</scope>
</reference>
<dbReference type="FunFam" id="1.10.8.100:FF:000006">
    <property type="entry name" value="rRNA adenine N(6)-methyltransferase"/>
    <property type="match status" value="1"/>
</dbReference>
<evidence type="ECO:0000256" key="11">
    <source>
        <dbReference type="PROSITE-ProRule" id="PRU01026"/>
    </source>
</evidence>
<evidence type="ECO:0000313" key="15">
    <source>
        <dbReference type="WBParaSite" id="TCONS_00011716.p1"/>
    </source>
</evidence>
<keyword evidence="6 11" id="KW-0694">RNA-binding</keyword>
<evidence type="ECO:0000313" key="14">
    <source>
        <dbReference type="Proteomes" id="UP000035681"/>
    </source>
</evidence>
<accession>A0AAF5DG70</accession>
<feature type="binding site" evidence="11">
    <location>
        <position position="480"/>
    </location>
    <ligand>
        <name>S-adenosyl-L-methionine</name>
        <dbReference type="ChEBI" id="CHEBI:59789"/>
    </ligand>
</feature>
<dbReference type="Pfam" id="PF00398">
    <property type="entry name" value="RrnaAD"/>
    <property type="match status" value="1"/>
</dbReference>
<comment type="subcellular location">
    <subcellularLocation>
        <location evidence="1">Mitochondrion</location>
    </subcellularLocation>
</comment>
<feature type="binding site" evidence="11">
    <location>
        <position position="529"/>
    </location>
    <ligand>
        <name>S-adenosyl-L-methionine</name>
        <dbReference type="ChEBI" id="CHEBI:59789"/>
    </ligand>
</feature>
<proteinExistence type="inferred from homology"/>
<evidence type="ECO:0000256" key="1">
    <source>
        <dbReference type="ARBA" id="ARBA00004173"/>
    </source>
</evidence>
<dbReference type="InterPro" id="IPR020596">
    <property type="entry name" value="rRNA_Ade_Mease_Trfase_CS"/>
</dbReference>
<dbReference type="NCBIfam" id="TIGR00755">
    <property type="entry name" value="ksgA"/>
    <property type="match status" value="1"/>
</dbReference>
<dbReference type="Proteomes" id="UP000035681">
    <property type="component" value="Unplaced"/>
</dbReference>
<dbReference type="InterPro" id="IPR011530">
    <property type="entry name" value="rRNA_adenine_dimethylase"/>
</dbReference>
<keyword evidence="5 11" id="KW-0949">S-adenosyl-L-methionine</keyword>
<dbReference type="PANTHER" id="PTHR11727">
    <property type="entry name" value="DIMETHYLADENOSINE TRANSFERASE"/>
    <property type="match status" value="1"/>
</dbReference>
<feature type="binding site" evidence="11">
    <location>
        <position position="587"/>
    </location>
    <ligand>
        <name>S-adenosyl-L-methionine</name>
        <dbReference type="ChEBI" id="CHEBI:59789"/>
    </ligand>
</feature>
<evidence type="ECO:0000256" key="6">
    <source>
        <dbReference type="ARBA" id="ARBA00022884"/>
    </source>
</evidence>
<feature type="binding site" evidence="11">
    <location>
        <position position="507"/>
    </location>
    <ligand>
        <name>S-adenosyl-L-methionine</name>
        <dbReference type="ChEBI" id="CHEBI:59789"/>
    </ligand>
</feature>
<keyword evidence="7" id="KW-0809">Transit peptide</keyword>
<dbReference type="AlphaFoldDB" id="A0AAF5DG70"/>